<accession>A0AA49GCW1</accession>
<keyword evidence="2" id="KW-1185">Reference proteome</keyword>
<dbReference type="Pfam" id="PF01257">
    <property type="entry name" value="2Fe-2S_thioredx"/>
    <property type="match status" value="1"/>
</dbReference>
<dbReference type="InterPro" id="IPR036249">
    <property type="entry name" value="Thioredoxin-like_sf"/>
</dbReference>
<sequence>MKPAKNQNHLIFICTGKDCQKNGCEELKSELKQSFKANKIKNVKLIKTKCMDYCKLGPNLVVNGKLLHECKNEDISTIIEILKNSTS</sequence>
<dbReference type="Proteomes" id="UP001230496">
    <property type="component" value="Chromosome"/>
</dbReference>
<evidence type="ECO:0000313" key="2">
    <source>
        <dbReference type="Proteomes" id="UP001230496"/>
    </source>
</evidence>
<gene>
    <name evidence="1" type="ORF">QYS49_14440</name>
</gene>
<dbReference type="CDD" id="cd02980">
    <property type="entry name" value="TRX_Fd_family"/>
    <property type="match status" value="1"/>
</dbReference>
<dbReference type="EMBL" id="CP129971">
    <property type="protein sequence ID" value="WKK78133.1"/>
    <property type="molecule type" value="Genomic_DNA"/>
</dbReference>
<dbReference type="SUPFAM" id="SSF52833">
    <property type="entry name" value="Thioredoxin-like"/>
    <property type="match status" value="1"/>
</dbReference>
<protein>
    <submittedName>
        <fullName evidence="1">(2Fe-2S) ferredoxin domain-containing protein</fullName>
    </submittedName>
</protein>
<organism evidence="1 2">
    <name type="scientific">Marivirga salinarum</name>
    <dbReference type="NCBI Taxonomy" id="3059078"/>
    <lineage>
        <taxon>Bacteria</taxon>
        <taxon>Pseudomonadati</taxon>
        <taxon>Bacteroidota</taxon>
        <taxon>Cytophagia</taxon>
        <taxon>Cytophagales</taxon>
        <taxon>Marivirgaceae</taxon>
        <taxon>Marivirga</taxon>
    </lineage>
</organism>
<reference evidence="1 2" key="1">
    <citation type="submission" date="2023-08" db="EMBL/GenBank/DDBJ databases">
        <title>Comparative genomics and taxonomic characterization of three novel marine species of genus Marivirga.</title>
        <authorList>
            <person name="Muhammad N."/>
            <person name="Kim S.-G."/>
        </authorList>
    </citation>
    <scope>NUCLEOTIDE SEQUENCE [LARGE SCALE GENOMIC DNA]</scope>
    <source>
        <strain evidence="1 2">BDSF4-3</strain>
    </source>
</reference>
<dbReference type="Gene3D" id="3.40.30.10">
    <property type="entry name" value="Glutaredoxin"/>
    <property type="match status" value="1"/>
</dbReference>
<proteinExistence type="predicted"/>
<dbReference type="KEGG" id="msaa:QYS49_14440"/>
<dbReference type="AlphaFoldDB" id="A0AA49GCW1"/>
<name>A0AA49GCW1_9BACT</name>
<evidence type="ECO:0000313" key="1">
    <source>
        <dbReference type="EMBL" id="WKK78133.1"/>
    </source>
</evidence>
<dbReference type="RefSeq" id="WP_308348863.1">
    <property type="nucleotide sequence ID" value="NZ_CP129971.1"/>
</dbReference>